<dbReference type="CDD" id="cd00303">
    <property type="entry name" value="retropepsin_like"/>
    <property type="match status" value="1"/>
</dbReference>
<dbReference type="Gene3D" id="3.30.70.270">
    <property type="match status" value="2"/>
</dbReference>
<dbReference type="Pfam" id="PF08284">
    <property type="entry name" value="RVP_2"/>
    <property type="match status" value="1"/>
</dbReference>
<dbReference type="InterPro" id="IPR043502">
    <property type="entry name" value="DNA/RNA_pol_sf"/>
</dbReference>
<feature type="domain" description="Reverse transcriptase RNase H-like" evidence="10">
    <location>
        <begin position="572"/>
        <end position="671"/>
    </location>
</feature>
<keyword evidence="7" id="KW-0378">Hydrolase</keyword>
<evidence type="ECO:0000259" key="10">
    <source>
        <dbReference type="Pfam" id="PF17917"/>
    </source>
</evidence>
<evidence type="ECO:0000313" key="11">
    <source>
        <dbReference type="EMBL" id="KAA0065940.1"/>
    </source>
</evidence>
<dbReference type="AlphaFoldDB" id="A0A5D3E328"/>
<dbReference type="Gene3D" id="3.10.10.10">
    <property type="entry name" value="HIV Type 1 Reverse Transcriptase, subunit A, domain 1"/>
    <property type="match status" value="1"/>
</dbReference>
<dbReference type="GO" id="GO:0008233">
    <property type="term" value="F:peptidase activity"/>
    <property type="evidence" value="ECO:0007669"/>
    <property type="project" value="UniProtKB-KW"/>
</dbReference>
<proteinExistence type="predicted"/>
<dbReference type="FunFam" id="3.10.20.370:FF:000001">
    <property type="entry name" value="Retrovirus-related Pol polyprotein from transposon 17.6-like protein"/>
    <property type="match status" value="1"/>
</dbReference>
<evidence type="ECO:0000256" key="6">
    <source>
        <dbReference type="ARBA" id="ARBA00022759"/>
    </source>
</evidence>
<organism evidence="12 14">
    <name type="scientific">Cucumis melo var. makuwa</name>
    <name type="common">Oriental melon</name>
    <dbReference type="NCBI Taxonomy" id="1194695"/>
    <lineage>
        <taxon>Eukaryota</taxon>
        <taxon>Viridiplantae</taxon>
        <taxon>Streptophyta</taxon>
        <taxon>Embryophyta</taxon>
        <taxon>Tracheophyta</taxon>
        <taxon>Spermatophyta</taxon>
        <taxon>Magnoliopsida</taxon>
        <taxon>eudicotyledons</taxon>
        <taxon>Gunneridae</taxon>
        <taxon>Pentapetalae</taxon>
        <taxon>rosids</taxon>
        <taxon>fabids</taxon>
        <taxon>Cucurbitales</taxon>
        <taxon>Cucurbitaceae</taxon>
        <taxon>Benincaseae</taxon>
        <taxon>Cucumis</taxon>
    </lineage>
</organism>
<dbReference type="GO" id="GO:0006508">
    <property type="term" value="P:proteolysis"/>
    <property type="evidence" value="ECO:0007669"/>
    <property type="project" value="UniProtKB-KW"/>
</dbReference>
<evidence type="ECO:0000313" key="12">
    <source>
        <dbReference type="EMBL" id="TYK30286.1"/>
    </source>
</evidence>
<protein>
    <recommendedName>
        <fullName evidence="1">RNA-directed DNA polymerase</fullName>
        <ecNumber evidence="1">2.7.7.49</ecNumber>
    </recommendedName>
</protein>
<dbReference type="Pfam" id="PF00078">
    <property type="entry name" value="RVT_1"/>
    <property type="match status" value="1"/>
</dbReference>
<dbReference type="EMBL" id="SSTE01000977">
    <property type="protein sequence ID" value="KAA0065940.1"/>
    <property type="molecule type" value="Genomic_DNA"/>
</dbReference>
<evidence type="ECO:0000256" key="5">
    <source>
        <dbReference type="ARBA" id="ARBA00022722"/>
    </source>
</evidence>
<dbReference type="InterPro" id="IPR000477">
    <property type="entry name" value="RT_dom"/>
</dbReference>
<keyword evidence="5" id="KW-0540">Nuclease</keyword>
<dbReference type="InterPro" id="IPR021109">
    <property type="entry name" value="Peptidase_aspartic_dom_sf"/>
</dbReference>
<gene>
    <name evidence="12" type="ORF">E5676_scaffold344G00480</name>
    <name evidence="11" type="ORF">E6C27_scaffold62G00080</name>
</gene>
<keyword evidence="2" id="KW-0645">Protease</keyword>
<dbReference type="SUPFAM" id="SSF56672">
    <property type="entry name" value="DNA/RNA polymerases"/>
    <property type="match status" value="1"/>
</dbReference>
<keyword evidence="4" id="KW-0548">Nucleotidyltransferase</keyword>
<dbReference type="FunFam" id="3.10.10.10:FF:000007">
    <property type="entry name" value="Retrovirus-related Pol polyprotein from transposon 17.6-like Protein"/>
    <property type="match status" value="1"/>
</dbReference>
<evidence type="ECO:0000256" key="1">
    <source>
        <dbReference type="ARBA" id="ARBA00012493"/>
    </source>
</evidence>
<dbReference type="EMBL" id="SSTD01000679">
    <property type="protein sequence ID" value="TYK30286.1"/>
    <property type="molecule type" value="Genomic_DNA"/>
</dbReference>
<dbReference type="InterPro" id="IPR041373">
    <property type="entry name" value="RT_RNaseH"/>
</dbReference>
<evidence type="ECO:0000256" key="3">
    <source>
        <dbReference type="ARBA" id="ARBA00022679"/>
    </source>
</evidence>
<dbReference type="Proteomes" id="UP000321393">
    <property type="component" value="Unassembled WGS sequence"/>
</dbReference>
<feature type="domain" description="Reverse transcriptase" evidence="9">
    <location>
        <begin position="413"/>
        <end position="510"/>
    </location>
</feature>
<dbReference type="Proteomes" id="UP000321947">
    <property type="component" value="Unassembled WGS sequence"/>
</dbReference>
<comment type="caution">
    <text evidence="12">The sequence shown here is derived from an EMBL/GenBank/DDBJ whole genome shotgun (WGS) entry which is preliminary data.</text>
</comment>
<dbReference type="SUPFAM" id="SSF50630">
    <property type="entry name" value="Acid proteases"/>
    <property type="match status" value="1"/>
</dbReference>
<dbReference type="GO" id="GO:0004519">
    <property type="term" value="F:endonuclease activity"/>
    <property type="evidence" value="ECO:0007669"/>
    <property type="project" value="UniProtKB-KW"/>
</dbReference>
<dbReference type="CDD" id="cd09274">
    <property type="entry name" value="RNase_HI_RT_Ty3"/>
    <property type="match status" value="1"/>
</dbReference>
<reference evidence="13 14" key="1">
    <citation type="submission" date="2019-08" db="EMBL/GenBank/DDBJ databases">
        <title>Draft genome sequences of two oriental melons (Cucumis melo L. var makuwa).</title>
        <authorList>
            <person name="Kwon S.-Y."/>
        </authorList>
    </citation>
    <scope>NUCLEOTIDE SEQUENCE [LARGE SCALE GENOMIC DNA]</scope>
    <source>
        <strain evidence="14">cv. Chang Bougi</strain>
        <strain evidence="13">cv. SW 3</strain>
        <tissue evidence="12">Leaf</tissue>
    </source>
</reference>
<evidence type="ECO:0000256" key="4">
    <source>
        <dbReference type="ARBA" id="ARBA00022695"/>
    </source>
</evidence>
<keyword evidence="3" id="KW-0808">Transferase</keyword>
<dbReference type="Pfam" id="PF17917">
    <property type="entry name" value="RT_RNaseH"/>
    <property type="match status" value="1"/>
</dbReference>
<accession>A0A5D3E328</accession>
<evidence type="ECO:0000259" key="9">
    <source>
        <dbReference type="Pfam" id="PF00078"/>
    </source>
</evidence>
<sequence length="722" mass="83172">MKEAQMVNDRNLALKLARMELVLAELKERGSSTSRKIVENERVVQLKTDFQMKQITIPIKGNYKKGEPPVKRLSDAEFRTRLDRGLCFRCNDNYSPGHRCKTKEKRELMFFILNEEEEAEEEHSKDEKEKRTVELKNLEITEGTEIELKTMTGLTSKGTMKLKGWVGDKKIVVLIDSEATYNFIHQSLAEELKMRLEQDTHFRVTIGDGTRCKGKGTCRRVELKLKEITIIADFLAVELGTVDAMLGMQWLDITGTMRIHWPSLTMTFWNEGRQIVLKGDPSLIKAECSLKTIEKTWEDDDRGFLLEWTNFEMTADDGYEKNQEMRGDEADIPMIRFLLHQYADIFETPKGLPPKREIDYRILTLPEQRPINARPYKYGHVQKEEIEKLVAEMLQTGVIRPSRSPYSSPVLLVKKKDGGWRFCVDYRKLNQATISDKFPIPVIEELLDELHGASVFSKLDLKSGYHQIRMKEEDIEKTAFRTHEGHYEFLIMSFGLTNAPTTFQSLMNQIQYLGHQISKEGVKVDEEKIRSMVSWPHPSNVSGLRGFLGLTGYYKRFVQDSNDHYTVLALPDWNLPFTIETDASGSGLGAVLSQDGHPIAFFSQKLSQRAQAKSIYERELMAVVLSVQKWAHYLLGRKFTIISDQKALKFLLEQREVQPQFQKWLTKLLGYDFEILYQPGLLNNVADALSRVETTAELNAITTTRIVDIDTVSKEVEKDEEL</sequence>
<dbReference type="PANTHER" id="PTHR37984">
    <property type="entry name" value="PROTEIN CBG26694"/>
    <property type="match status" value="1"/>
</dbReference>
<dbReference type="Gene3D" id="2.40.70.10">
    <property type="entry name" value="Acid Proteases"/>
    <property type="match status" value="1"/>
</dbReference>
<keyword evidence="8" id="KW-0695">RNA-directed DNA polymerase</keyword>
<dbReference type="InterPro" id="IPR050951">
    <property type="entry name" value="Retrovirus_Pol_polyprotein"/>
</dbReference>
<evidence type="ECO:0000313" key="13">
    <source>
        <dbReference type="Proteomes" id="UP000321393"/>
    </source>
</evidence>
<evidence type="ECO:0000256" key="7">
    <source>
        <dbReference type="ARBA" id="ARBA00022801"/>
    </source>
</evidence>
<name>A0A5D3E328_CUCMM</name>
<evidence type="ECO:0000256" key="8">
    <source>
        <dbReference type="ARBA" id="ARBA00022918"/>
    </source>
</evidence>
<dbReference type="OrthoDB" id="1933597at2759"/>
<dbReference type="EC" id="2.7.7.49" evidence="1"/>
<dbReference type="Gene3D" id="3.10.20.370">
    <property type="match status" value="1"/>
</dbReference>
<dbReference type="PANTHER" id="PTHR37984:SF5">
    <property type="entry name" value="PROTEIN NYNRIN-LIKE"/>
    <property type="match status" value="1"/>
</dbReference>
<evidence type="ECO:0000313" key="14">
    <source>
        <dbReference type="Proteomes" id="UP000321947"/>
    </source>
</evidence>
<dbReference type="GO" id="GO:0003964">
    <property type="term" value="F:RNA-directed DNA polymerase activity"/>
    <property type="evidence" value="ECO:0007669"/>
    <property type="project" value="UniProtKB-KW"/>
</dbReference>
<evidence type="ECO:0000256" key="2">
    <source>
        <dbReference type="ARBA" id="ARBA00022670"/>
    </source>
</evidence>
<keyword evidence="6" id="KW-0255">Endonuclease</keyword>
<dbReference type="CDD" id="cd01647">
    <property type="entry name" value="RT_LTR"/>
    <property type="match status" value="1"/>
</dbReference>
<dbReference type="InterPro" id="IPR043128">
    <property type="entry name" value="Rev_trsase/Diguanyl_cyclase"/>
</dbReference>